<sequence>MDAFTSIVPTKTEEETVVINEDGGSGSSGTCIRLWLERDLRHCLSASHRFSGLFTPGTGIHHYLALCTHTHLGDRPSTPHNHTSFFACVRF</sequence>
<accession>A0ABQ0LD99</accession>
<gene>
    <name evidence="1" type="ORF">MCHLO_06469</name>
</gene>
<dbReference type="Proteomes" id="UP000815677">
    <property type="component" value="Unassembled WGS sequence"/>
</dbReference>
<dbReference type="EMBL" id="DF845271">
    <property type="protein sequence ID" value="GAT49115.1"/>
    <property type="molecule type" value="Genomic_DNA"/>
</dbReference>
<evidence type="ECO:0000313" key="1">
    <source>
        <dbReference type="EMBL" id="GAT49115.1"/>
    </source>
</evidence>
<organism evidence="1 2">
    <name type="scientific">Mycena chlorophos</name>
    <name type="common">Agaric fungus</name>
    <name type="synonym">Agaricus chlorophos</name>
    <dbReference type="NCBI Taxonomy" id="658473"/>
    <lineage>
        <taxon>Eukaryota</taxon>
        <taxon>Fungi</taxon>
        <taxon>Dikarya</taxon>
        <taxon>Basidiomycota</taxon>
        <taxon>Agaricomycotina</taxon>
        <taxon>Agaricomycetes</taxon>
        <taxon>Agaricomycetidae</taxon>
        <taxon>Agaricales</taxon>
        <taxon>Marasmiineae</taxon>
        <taxon>Mycenaceae</taxon>
        <taxon>Mycena</taxon>
    </lineage>
</organism>
<proteinExistence type="predicted"/>
<reference evidence="1" key="1">
    <citation type="submission" date="2014-09" db="EMBL/GenBank/DDBJ databases">
        <title>Genome sequence of the luminous mushroom Mycena chlorophos for searching fungal bioluminescence genes.</title>
        <authorList>
            <person name="Tanaka Y."/>
            <person name="Kasuga D."/>
            <person name="Oba Y."/>
            <person name="Hase S."/>
            <person name="Sato K."/>
            <person name="Oba Y."/>
            <person name="Sakakibara Y."/>
        </authorList>
    </citation>
    <scope>NUCLEOTIDE SEQUENCE</scope>
</reference>
<name>A0ABQ0LD99_MYCCL</name>
<evidence type="ECO:0000313" key="2">
    <source>
        <dbReference type="Proteomes" id="UP000815677"/>
    </source>
</evidence>
<keyword evidence="2" id="KW-1185">Reference proteome</keyword>
<protein>
    <submittedName>
        <fullName evidence="1">Uncharacterized protein</fullName>
    </submittedName>
</protein>